<proteinExistence type="predicted"/>
<reference evidence="5" key="1">
    <citation type="journal article" date="2016" name="Nat. Genet.">
        <title>A high-quality carrot genome assembly provides new insights into carotenoid accumulation and asterid genome evolution.</title>
        <authorList>
            <person name="Iorizzo M."/>
            <person name="Ellison S."/>
            <person name="Senalik D."/>
            <person name="Zeng P."/>
            <person name="Satapoomin P."/>
            <person name="Huang J."/>
            <person name="Bowman M."/>
            <person name="Iovene M."/>
            <person name="Sanseverino W."/>
            <person name="Cavagnaro P."/>
            <person name="Yildiz M."/>
            <person name="Macko-Podgorni A."/>
            <person name="Moranska E."/>
            <person name="Grzebelus E."/>
            <person name="Grzebelus D."/>
            <person name="Ashrafi H."/>
            <person name="Zheng Z."/>
            <person name="Cheng S."/>
            <person name="Spooner D."/>
            <person name="Van Deynze A."/>
            <person name="Simon P."/>
        </authorList>
    </citation>
    <scope>NUCLEOTIDE SEQUENCE</scope>
    <source>
        <tissue evidence="5">Leaf</tissue>
    </source>
</reference>
<evidence type="ECO:0000259" key="4">
    <source>
        <dbReference type="PROSITE" id="PS50103"/>
    </source>
</evidence>
<sequence length="447" mass="48903">MRGLEKSKRVSWASDVNLCQVKLFLSEESPSLIGSGGQDHLQAKSSCPLYTTGAGHDDNLPPGFEESHPANVLLNKLSEISVIQWRCPPKFAYDPNWQVVDGDESYELDRENEREMRVLEAVYPRPSSIPPNPSLLSGVDSSDDSDQQQPPLIPITPIEDDDAGADTSYDNVPPNTVPMSSQPQQHAPQILHSQSNASTGNPSFNFIPPAAAALGVEPRMITAAYNALNAVMANSGQMTAIDPDLLLTILKDPNLMEKLGSIHGTSTSNQNLPKPMSQGNTLPDPPLVHIQRAEPVPSSLAATPSRPFYPPTVRPGPIPNLRPHAPEVVSMPPPQLPPARGVPVAKDINYYKSLIQQHGGERPEPVPQFNNHLHQIRPVQGPTNEVMSRDYRPRIMKPCMYFNSPRGCRNGVNCAFQHDMSTQQRVSGMPEVQSAKRMKMDGELTGT</sequence>
<feature type="compositionally biased region" description="Basic and acidic residues" evidence="3">
    <location>
        <begin position="438"/>
        <end position="447"/>
    </location>
</feature>
<dbReference type="PROSITE" id="PS50103">
    <property type="entry name" value="ZF_C3H1"/>
    <property type="match status" value="1"/>
</dbReference>
<feature type="domain" description="C3H1-type" evidence="4">
    <location>
        <begin position="393"/>
        <end position="421"/>
    </location>
</feature>
<organism evidence="5 6">
    <name type="scientific">Daucus carota subsp. sativus</name>
    <name type="common">Carrot</name>
    <dbReference type="NCBI Taxonomy" id="79200"/>
    <lineage>
        <taxon>Eukaryota</taxon>
        <taxon>Viridiplantae</taxon>
        <taxon>Streptophyta</taxon>
        <taxon>Embryophyta</taxon>
        <taxon>Tracheophyta</taxon>
        <taxon>Spermatophyta</taxon>
        <taxon>Magnoliopsida</taxon>
        <taxon>eudicotyledons</taxon>
        <taxon>Gunneridae</taxon>
        <taxon>Pentapetalae</taxon>
        <taxon>asterids</taxon>
        <taxon>campanulids</taxon>
        <taxon>Apiales</taxon>
        <taxon>Apiaceae</taxon>
        <taxon>Apioideae</taxon>
        <taxon>Scandiceae</taxon>
        <taxon>Daucinae</taxon>
        <taxon>Daucus</taxon>
        <taxon>Daucus sect. Daucus</taxon>
    </lineage>
</organism>
<feature type="region of interest" description="Disordered" evidence="3">
    <location>
        <begin position="425"/>
        <end position="447"/>
    </location>
</feature>
<dbReference type="GO" id="GO:0003677">
    <property type="term" value="F:DNA binding"/>
    <property type="evidence" value="ECO:0007669"/>
    <property type="project" value="UniProtKB-KW"/>
</dbReference>
<gene>
    <name evidence="5" type="ORF">DCAR_0417130</name>
</gene>
<keyword evidence="1" id="KW-0238">DNA-binding</keyword>
<protein>
    <recommendedName>
        <fullName evidence="4">C3H1-type domain-containing protein</fullName>
    </recommendedName>
</protein>
<evidence type="ECO:0000313" key="6">
    <source>
        <dbReference type="Proteomes" id="UP000077755"/>
    </source>
</evidence>
<feature type="region of interest" description="Disordered" evidence="3">
    <location>
        <begin position="123"/>
        <end position="202"/>
    </location>
</feature>
<reference evidence="5" key="2">
    <citation type="submission" date="2022-03" db="EMBL/GenBank/DDBJ databases">
        <title>Draft title - Genomic analysis of global carrot germplasm unveils the trajectory of domestication and the origin of high carotenoid orange carrot.</title>
        <authorList>
            <person name="Iorizzo M."/>
            <person name="Ellison S."/>
            <person name="Senalik D."/>
            <person name="Macko-Podgorni A."/>
            <person name="Grzebelus D."/>
            <person name="Bostan H."/>
            <person name="Rolling W."/>
            <person name="Curaba J."/>
            <person name="Simon P."/>
        </authorList>
    </citation>
    <scope>NUCLEOTIDE SEQUENCE</scope>
    <source>
        <tissue evidence="5">Leaf</tissue>
    </source>
</reference>
<feature type="zinc finger region" description="C3H1-type" evidence="2">
    <location>
        <begin position="393"/>
        <end position="421"/>
    </location>
</feature>
<dbReference type="AlphaFoldDB" id="A0AAF0WY52"/>
<keyword evidence="6" id="KW-1185">Reference proteome</keyword>
<dbReference type="Proteomes" id="UP000077755">
    <property type="component" value="Chromosome 4"/>
</dbReference>
<name>A0AAF0WY52_DAUCS</name>
<dbReference type="KEGG" id="dcr:108219135"/>
<evidence type="ECO:0000256" key="2">
    <source>
        <dbReference type="PROSITE-ProRule" id="PRU00723"/>
    </source>
</evidence>
<dbReference type="InterPro" id="IPR000571">
    <property type="entry name" value="Znf_CCCH"/>
</dbReference>
<feature type="compositionally biased region" description="Polar residues" evidence="3">
    <location>
        <begin position="168"/>
        <end position="202"/>
    </location>
</feature>
<keyword evidence="2" id="KW-0863">Zinc-finger</keyword>
<dbReference type="GO" id="GO:0008270">
    <property type="term" value="F:zinc ion binding"/>
    <property type="evidence" value="ECO:0007669"/>
    <property type="project" value="UniProtKB-KW"/>
</dbReference>
<dbReference type="PANTHER" id="PTHR33400">
    <property type="entry name" value="ZINC FINGER CCCH DOMAIN-CONTAINING PROTEIN 6-RELATED"/>
    <property type="match status" value="1"/>
</dbReference>
<keyword evidence="2" id="KW-0862">Zinc</keyword>
<dbReference type="EMBL" id="CP093346">
    <property type="protein sequence ID" value="WOG97789.1"/>
    <property type="molecule type" value="Genomic_DNA"/>
</dbReference>
<accession>A0AAF0WY52</accession>
<dbReference type="PANTHER" id="PTHR33400:SF2">
    <property type="entry name" value="ZINC FINGER CCCH DOMAIN-CONTAINING PROTEIN 6"/>
    <property type="match status" value="1"/>
</dbReference>
<keyword evidence="2" id="KW-0479">Metal-binding</keyword>
<evidence type="ECO:0000256" key="1">
    <source>
        <dbReference type="ARBA" id="ARBA00023125"/>
    </source>
</evidence>
<evidence type="ECO:0000313" key="5">
    <source>
        <dbReference type="EMBL" id="WOG97789.1"/>
    </source>
</evidence>
<evidence type="ECO:0000256" key="3">
    <source>
        <dbReference type="SAM" id="MobiDB-lite"/>
    </source>
</evidence>